<reference evidence="2 3" key="1">
    <citation type="submission" date="2017-11" db="EMBL/GenBank/DDBJ databases">
        <title>Streptomyces carmine sp. nov., a novel actinomycete isolated from Sophora alopecuroides in Xinjiang, China.</title>
        <authorList>
            <person name="Wang Y."/>
            <person name="Luo X."/>
            <person name="Wan C."/>
            <person name="Zhang L."/>
        </authorList>
    </citation>
    <scope>NUCLEOTIDE SEQUENCE [LARGE SCALE GENOMIC DNA]</scope>
    <source>
        <strain evidence="2 3">TRM SA0054</strain>
    </source>
</reference>
<dbReference type="EMBL" id="PGGW01000061">
    <property type="protein sequence ID" value="PJE95757.1"/>
    <property type="molecule type" value="Genomic_DNA"/>
</dbReference>
<accession>A0A2M8LUX2</accession>
<protein>
    <recommendedName>
        <fullName evidence="4">ABC transporter substrate-binding protein</fullName>
    </recommendedName>
</protein>
<keyword evidence="3" id="KW-1185">Reference proteome</keyword>
<dbReference type="Proteomes" id="UP000230407">
    <property type="component" value="Unassembled WGS sequence"/>
</dbReference>
<comment type="caution">
    <text evidence="2">The sequence shown here is derived from an EMBL/GenBank/DDBJ whole genome shotgun (WGS) entry which is preliminary data.</text>
</comment>
<proteinExistence type="predicted"/>
<evidence type="ECO:0000313" key="3">
    <source>
        <dbReference type="Proteomes" id="UP000230407"/>
    </source>
</evidence>
<gene>
    <name evidence="2" type="ORF">CUT44_21065</name>
</gene>
<dbReference type="Pfam" id="PF01547">
    <property type="entry name" value="SBP_bac_1"/>
    <property type="match status" value="1"/>
</dbReference>
<feature type="region of interest" description="Disordered" evidence="1">
    <location>
        <begin position="1"/>
        <end position="24"/>
    </location>
</feature>
<dbReference type="SUPFAM" id="SSF53850">
    <property type="entry name" value="Periplasmic binding protein-like II"/>
    <property type="match status" value="1"/>
</dbReference>
<organism evidence="2 3">
    <name type="scientific">Streptomyces carminius</name>
    <dbReference type="NCBI Taxonomy" id="2665496"/>
    <lineage>
        <taxon>Bacteria</taxon>
        <taxon>Bacillati</taxon>
        <taxon>Actinomycetota</taxon>
        <taxon>Actinomycetes</taxon>
        <taxon>Kitasatosporales</taxon>
        <taxon>Streptomycetaceae</taxon>
        <taxon>Streptomyces</taxon>
    </lineage>
</organism>
<sequence length="483" mass="53629">MGRAAAASGPVQVPAVRRGHGARGARTVRGGLAGRAARTALLGLLCLLLAPAGLAGCVREVGGARHTLVVLGSWTGGEQEAFEELLDRFEERQRRKGFHVEVRYQGTTANREVLLSDVLAGDPPDIVVLPSLGDLIDYRQRGRLEPLRRDVDVRGAYDRGPWLARPQGMRKRYWLPVRADLKSLVWYTGREPDASDAAVDHWCVGMGSDATSGWPGTDWVEDILLQQSGPEVYERWANGELAWDAEPVVKAWNTWADFMSGDGGRAARAALEADHRGPEGGSGLLFDPARDCRLEHQGSFARHLYGERFRDADFVPAPRLLPGVTNRGSRDREVSGDFAAMFQYSRKAEELMHFLASLEAQLLWTKHDTAWRRGEIPFFSAHQGIGEKAYPERDAVGRRVVRELEEAGYLCLDASDTMPPAVRGIFQQKILEFLADPRQEHLAETGTRQRRLVPLRQIQEVQERYPRESGPLDVCAARATGMP</sequence>
<dbReference type="Gene3D" id="3.40.190.10">
    <property type="entry name" value="Periplasmic binding protein-like II"/>
    <property type="match status" value="3"/>
</dbReference>
<evidence type="ECO:0008006" key="4">
    <source>
        <dbReference type="Google" id="ProtNLM"/>
    </source>
</evidence>
<evidence type="ECO:0000256" key="1">
    <source>
        <dbReference type="SAM" id="MobiDB-lite"/>
    </source>
</evidence>
<name>A0A2M8LUX2_9ACTN</name>
<dbReference type="InterPro" id="IPR006059">
    <property type="entry name" value="SBP"/>
</dbReference>
<evidence type="ECO:0000313" key="2">
    <source>
        <dbReference type="EMBL" id="PJE95757.1"/>
    </source>
</evidence>
<dbReference type="AlphaFoldDB" id="A0A2M8LUX2"/>